<evidence type="ECO:0000256" key="3">
    <source>
        <dbReference type="ARBA" id="ARBA00022915"/>
    </source>
</evidence>
<dbReference type="PANTHER" id="PTHR43300">
    <property type="entry name" value="ACETYLTRANSFERASE"/>
    <property type="match status" value="1"/>
</dbReference>
<name>A0A0F9F5L8_9ZZZZ</name>
<dbReference type="GO" id="GO:0009085">
    <property type="term" value="P:lysine biosynthetic process"/>
    <property type="evidence" value="ECO:0007669"/>
    <property type="project" value="UniProtKB-KW"/>
</dbReference>
<dbReference type="InterPro" id="IPR001451">
    <property type="entry name" value="Hexapep"/>
</dbReference>
<evidence type="ECO:0000313" key="5">
    <source>
        <dbReference type="EMBL" id="KKL81583.1"/>
    </source>
</evidence>
<dbReference type="CDD" id="cd03358">
    <property type="entry name" value="LbH_WxcM_N_like"/>
    <property type="match status" value="1"/>
</dbReference>
<dbReference type="InterPro" id="IPR018357">
    <property type="entry name" value="Hexapep_transf_CS"/>
</dbReference>
<organism evidence="5">
    <name type="scientific">marine sediment metagenome</name>
    <dbReference type="NCBI Taxonomy" id="412755"/>
    <lineage>
        <taxon>unclassified sequences</taxon>
        <taxon>metagenomes</taxon>
        <taxon>ecological metagenomes</taxon>
    </lineage>
</organism>
<dbReference type="GO" id="GO:0019877">
    <property type="term" value="P:diaminopimelate biosynthetic process"/>
    <property type="evidence" value="ECO:0007669"/>
    <property type="project" value="UniProtKB-KW"/>
</dbReference>
<protein>
    <recommendedName>
        <fullName evidence="6">N-acetyltransferase</fullName>
    </recommendedName>
</protein>
<comment type="caution">
    <text evidence="5">The sequence shown here is derived from an EMBL/GenBank/DDBJ whole genome shotgun (WGS) entry which is preliminary data.</text>
</comment>
<proteinExistence type="predicted"/>
<reference evidence="5" key="1">
    <citation type="journal article" date="2015" name="Nature">
        <title>Complex archaea that bridge the gap between prokaryotes and eukaryotes.</title>
        <authorList>
            <person name="Spang A."/>
            <person name="Saw J.H."/>
            <person name="Jorgensen S.L."/>
            <person name="Zaremba-Niedzwiedzka K."/>
            <person name="Martijn J."/>
            <person name="Lind A.E."/>
            <person name="van Eijk R."/>
            <person name="Schleper C."/>
            <person name="Guy L."/>
            <person name="Ettema T.J."/>
        </authorList>
    </citation>
    <scope>NUCLEOTIDE SEQUENCE</scope>
</reference>
<accession>A0A0F9F5L8</accession>
<dbReference type="AlphaFoldDB" id="A0A0F9F5L8"/>
<keyword evidence="2" id="KW-0808">Transferase</keyword>
<evidence type="ECO:0008006" key="6">
    <source>
        <dbReference type="Google" id="ProtNLM"/>
    </source>
</evidence>
<gene>
    <name evidence="5" type="ORF">LCGC14_1993350</name>
</gene>
<dbReference type="Gene3D" id="2.160.10.10">
    <property type="entry name" value="Hexapeptide repeat proteins"/>
    <property type="match status" value="1"/>
</dbReference>
<keyword evidence="1" id="KW-0028">Amino-acid biosynthesis</keyword>
<sequence length="98" mass="10474">IESHTFICSYVTIGNRVFLGHGVMLCNDRWPRIISANHPLEKIVIEDDATIGSGATILPGVNIGENAVVGAGAVVTKSVPHRAVVAGNPARILRYRDD</sequence>
<dbReference type="PANTHER" id="PTHR43300:SF10">
    <property type="entry name" value="2,3,4,5-TETRAHYDROPYRIDINE-2,6-DICARBOXYLATE N-ACETYLTRANSFERASE"/>
    <property type="match status" value="1"/>
</dbReference>
<keyword evidence="4" id="KW-0457">Lysine biosynthesis</keyword>
<dbReference type="PROSITE" id="PS00101">
    <property type="entry name" value="HEXAPEP_TRANSFERASES"/>
    <property type="match status" value="1"/>
</dbReference>
<evidence type="ECO:0000256" key="4">
    <source>
        <dbReference type="ARBA" id="ARBA00023154"/>
    </source>
</evidence>
<dbReference type="EMBL" id="LAZR01022521">
    <property type="protein sequence ID" value="KKL81583.1"/>
    <property type="molecule type" value="Genomic_DNA"/>
</dbReference>
<evidence type="ECO:0000256" key="2">
    <source>
        <dbReference type="ARBA" id="ARBA00022679"/>
    </source>
</evidence>
<evidence type="ECO:0000256" key="1">
    <source>
        <dbReference type="ARBA" id="ARBA00022605"/>
    </source>
</evidence>
<dbReference type="Pfam" id="PF14602">
    <property type="entry name" value="Hexapep_2"/>
    <property type="match status" value="1"/>
</dbReference>
<dbReference type="InterPro" id="IPR011004">
    <property type="entry name" value="Trimer_LpxA-like_sf"/>
</dbReference>
<feature type="non-terminal residue" evidence="5">
    <location>
        <position position="1"/>
    </location>
</feature>
<dbReference type="InterPro" id="IPR050179">
    <property type="entry name" value="Trans_hexapeptide_repeat"/>
</dbReference>
<dbReference type="GO" id="GO:0016740">
    <property type="term" value="F:transferase activity"/>
    <property type="evidence" value="ECO:0007669"/>
    <property type="project" value="UniProtKB-KW"/>
</dbReference>
<keyword evidence="3" id="KW-0220">Diaminopimelate biosynthesis</keyword>
<dbReference type="SUPFAM" id="SSF51161">
    <property type="entry name" value="Trimeric LpxA-like enzymes"/>
    <property type="match status" value="1"/>
</dbReference>